<keyword evidence="9" id="KW-1185">Reference proteome</keyword>
<dbReference type="Gene3D" id="1.10.3730.20">
    <property type="match status" value="1"/>
</dbReference>
<feature type="transmembrane region" description="Helical" evidence="6">
    <location>
        <begin position="34"/>
        <end position="52"/>
    </location>
</feature>
<protein>
    <submittedName>
        <fullName evidence="8">DMT family transporter</fullName>
    </submittedName>
</protein>
<gene>
    <name evidence="8" type="ORF">RM573_13145</name>
</gene>
<evidence type="ECO:0000313" key="8">
    <source>
        <dbReference type="EMBL" id="MDT0604549.1"/>
    </source>
</evidence>
<dbReference type="PANTHER" id="PTHR32322:SF2">
    <property type="entry name" value="EAMA DOMAIN-CONTAINING PROTEIN"/>
    <property type="match status" value="1"/>
</dbReference>
<accession>A0ABU3A325</accession>
<evidence type="ECO:0000256" key="4">
    <source>
        <dbReference type="ARBA" id="ARBA00022989"/>
    </source>
</evidence>
<comment type="caution">
    <text evidence="8">The sequence shown here is derived from an EMBL/GenBank/DDBJ whole genome shotgun (WGS) entry which is preliminary data.</text>
</comment>
<dbReference type="PANTHER" id="PTHR32322">
    <property type="entry name" value="INNER MEMBRANE TRANSPORTER"/>
    <property type="match status" value="1"/>
</dbReference>
<evidence type="ECO:0000256" key="3">
    <source>
        <dbReference type="ARBA" id="ARBA00022692"/>
    </source>
</evidence>
<dbReference type="Pfam" id="PF00892">
    <property type="entry name" value="EamA"/>
    <property type="match status" value="2"/>
</dbReference>
<sequence>MLKKLIPFLFVLLWSTGFIGAKYGLPYAATGDFLSIRTMANIAVFVLLIVILKQPKLTVKQISHAMVTGLLIHGAYLGGVFGAIEYGIPAGLTAIIVGLQPLFTAMLAVFIFKEKVNHWQWLALILGMSGLILVVSASLAITHVSKNALLLAFIALLGITFGTLYQKRFCQNQPLLPSVCWQYIASLLIFLPIVFVNDTQPITWNIEFILCLAWLVLALSVTAILLFMYMVERGDSSKVTAYFYLVPPATALEAWFLFDEQLGLSSILGMVLCAISVYVVNKPTRNIVAP</sequence>
<evidence type="ECO:0000256" key="5">
    <source>
        <dbReference type="ARBA" id="ARBA00023136"/>
    </source>
</evidence>
<proteinExistence type="inferred from homology"/>
<name>A0ABU3A325_9GAMM</name>
<feature type="transmembrane region" description="Helical" evidence="6">
    <location>
        <begin position="264"/>
        <end position="281"/>
    </location>
</feature>
<dbReference type="SUPFAM" id="SSF103481">
    <property type="entry name" value="Multidrug resistance efflux transporter EmrE"/>
    <property type="match status" value="2"/>
</dbReference>
<dbReference type="InterPro" id="IPR050638">
    <property type="entry name" value="AA-Vitamin_Transporters"/>
</dbReference>
<comment type="similarity">
    <text evidence="2">Belongs to the EamA transporter family.</text>
</comment>
<feature type="domain" description="EamA" evidence="7">
    <location>
        <begin position="148"/>
        <end position="281"/>
    </location>
</feature>
<comment type="subcellular location">
    <subcellularLocation>
        <location evidence="1">Membrane</location>
        <topology evidence="1">Multi-pass membrane protein</topology>
    </subcellularLocation>
</comment>
<dbReference type="EMBL" id="JAVRIF010000007">
    <property type="protein sequence ID" value="MDT0604549.1"/>
    <property type="molecule type" value="Genomic_DNA"/>
</dbReference>
<keyword evidence="3 6" id="KW-0812">Transmembrane</keyword>
<feature type="transmembrane region" description="Helical" evidence="6">
    <location>
        <begin position="90"/>
        <end position="112"/>
    </location>
</feature>
<feature type="transmembrane region" description="Helical" evidence="6">
    <location>
        <begin position="148"/>
        <end position="166"/>
    </location>
</feature>
<dbReference type="InterPro" id="IPR000620">
    <property type="entry name" value="EamA_dom"/>
</dbReference>
<dbReference type="RefSeq" id="WP_311582831.1">
    <property type="nucleotide sequence ID" value="NZ_JAVRIF010000007.1"/>
</dbReference>
<keyword evidence="5 6" id="KW-0472">Membrane</keyword>
<feature type="domain" description="EamA" evidence="7">
    <location>
        <begin position="8"/>
        <end position="135"/>
    </location>
</feature>
<feature type="transmembrane region" description="Helical" evidence="6">
    <location>
        <begin position="64"/>
        <end position="84"/>
    </location>
</feature>
<keyword evidence="4 6" id="KW-1133">Transmembrane helix</keyword>
<feature type="transmembrane region" description="Helical" evidence="6">
    <location>
        <begin position="202"/>
        <end position="229"/>
    </location>
</feature>
<evidence type="ECO:0000259" key="7">
    <source>
        <dbReference type="Pfam" id="PF00892"/>
    </source>
</evidence>
<evidence type="ECO:0000313" key="9">
    <source>
        <dbReference type="Proteomes" id="UP001266357"/>
    </source>
</evidence>
<organism evidence="8 9">
    <name type="scientific">Thalassotalea castellviae</name>
    <dbReference type="NCBI Taxonomy" id="3075612"/>
    <lineage>
        <taxon>Bacteria</taxon>
        <taxon>Pseudomonadati</taxon>
        <taxon>Pseudomonadota</taxon>
        <taxon>Gammaproteobacteria</taxon>
        <taxon>Alteromonadales</taxon>
        <taxon>Colwelliaceae</taxon>
        <taxon>Thalassotalea</taxon>
    </lineage>
</organism>
<feature type="transmembrane region" description="Helical" evidence="6">
    <location>
        <begin position="119"/>
        <end position="142"/>
    </location>
</feature>
<reference evidence="8 9" key="1">
    <citation type="submission" date="2023-09" db="EMBL/GenBank/DDBJ databases">
        <authorList>
            <person name="Rey-Velasco X."/>
        </authorList>
    </citation>
    <scope>NUCLEOTIDE SEQUENCE [LARGE SCALE GENOMIC DNA]</scope>
    <source>
        <strain evidence="8 9">W431</strain>
    </source>
</reference>
<dbReference type="Proteomes" id="UP001266357">
    <property type="component" value="Unassembled WGS sequence"/>
</dbReference>
<evidence type="ECO:0000256" key="1">
    <source>
        <dbReference type="ARBA" id="ARBA00004141"/>
    </source>
</evidence>
<evidence type="ECO:0000256" key="2">
    <source>
        <dbReference type="ARBA" id="ARBA00007362"/>
    </source>
</evidence>
<feature type="transmembrane region" description="Helical" evidence="6">
    <location>
        <begin position="178"/>
        <end position="196"/>
    </location>
</feature>
<dbReference type="InterPro" id="IPR037185">
    <property type="entry name" value="EmrE-like"/>
</dbReference>
<feature type="transmembrane region" description="Helical" evidence="6">
    <location>
        <begin position="241"/>
        <end position="258"/>
    </location>
</feature>
<evidence type="ECO:0000256" key="6">
    <source>
        <dbReference type="SAM" id="Phobius"/>
    </source>
</evidence>